<dbReference type="AlphaFoldDB" id="A0A087GN13"/>
<dbReference type="Proteomes" id="UP000029120">
    <property type="component" value="Chromosome 6"/>
</dbReference>
<evidence type="ECO:0000313" key="2">
    <source>
        <dbReference type="EMBL" id="KFK31265.1"/>
    </source>
</evidence>
<feature type="region of interest" description="Disordered" evidence="1">
    <location>
        <begin position="1"/>
        <end position="47"/>
    </location>
</feature>
<sequence>MAVMSHNKAESRLHESTQACPSPYSVTRAHENGGDDDDDDCDVAPAA</sequence>
<dbReference type="GO" id="GO:1990641">
    <property type="term" value="P:response to iron ion starvation"/>
    <property type="evidence" value="ECO:0007669"/>
    <property type="project" value="EnsemblPlants"/>
</dbReference>
<keyword evidence="3" id="KW-1185">Reference proteome</keyword>
<dbReference type="OrthoDB" id="1104974at2759"/>
<dbReference type="EMBL" id="CM002874">
    <property type="protein sequence ID" value="KFK31265.1"/>
    <property type="molecule type" value="Genomic_DNA"/>
</dbReference>
<gene>
    <name evidence="2" type="ordered locus">AALP_Aa6g089900</name>
</gene>
<feature type="compositionally biased region" description="Acidic residues" evidence="1">
    <location>
        <begin position="34"/>
        <end position="47"/>
    </location>
</feature>
<dbReference type="GO" id="GO:0005737">
    <property type="term" value="C:cytoplasm"/>
    <property type="evidence" value="ECO:0007669"/>
    <property type="project" value="EnsemblPlants"/>
</dbReference>
<accession>A0A087GN13</accession>
<evidence type="ECO:0000256" key="1">
    <source>
        <dbReference type="SAM" id="MobiDB-lite"/>
    </source>
</evidence>
<organism evidence="2 3">
    <name type="scientific">Arabis alpina</name>
    <name type="common">Alpine rock-cress</name>
    <dbReference type="NCBI Taxonomy" id="50452"/>
    <lineage>
        <taxon>Eukaryota</taxon>
        <taxon>Viridiplantae</taxon>
        <taxon>Streptophyta</taxon>
        <taxon>Embryophyta</taxon>
        <taxon>Tracheophyta</taxon>
        <taxon>Spermatophyta</taxon>
        <taxon>Magnoliopsida</taxon>
        <taxon>eudicotyledons</taxon>
        <taxon>Gunneridae</taxon>
        <taxon>Pentapetalae</taxon>
        <taxon>rosids</taxon>
        <taxon>malvids</taxon>
        <taxon>Brassicales</taxon>
        <taxon>Brassicaceae</taxon>
        <taxon>Arabideae</taxon>
        <taxon>Arabis</taxon>
    </lineage>
</organism>
<protein>
    <submittedName>
        <fullName evidence="2">Uncharacterized protein</fullName>
    </submittedName>
</protein>
<dbReference type="Gramene" id="KFK31265">
    <property type="protein sequence ID" value="KFK31265"/>
    <property type="gene ID" value="AALP_AA6G089900"/>
</dbReference>
<reference evidence="3" key="1">
    <citation type="journal article" date="2015" name="Nat. Plants">
        <title>Genome expansion of Arabis alpina linked with retrotransposition and reduced symmetric DNA methylation.</title>
        <authorList>
            <person name="Willing E.M."/>
            <person name="Rawat V."/>
            <person name="Mandakova T."/>
            <person name="Maumus F."/>
            <person name="James G.V."/>
            <person name="Nordstroem K.J."/>
            <person name="Becker C."/>
            <person name="Warthmann N."/>
            <person name="Chica C."/>
            <person name="Szarzynska B."/>
            <person name="Zytnicki M."/>
            <person name="Albani M.C."/>
            <person name="Kiefer C."/>
            <person name="Bergonzi S."/>
            <person name="Castaings L."/>
            <person name="Mateos J.L."/>
            <person name="Berns M.C."/>
            <person name="Bujdoso N."/>
            <person name="Piofczyk T."/>
            <person name="de Lorenzo L."/>
            <person name="Barrero-Sicilia C."/>
            <person name="Mateos I."/>
            <person name="Piednoel M."/>
            <person name="Hagmann J."/>
            <person name="Chen-Min-Tao R."/>
            <person name="Iglesias-Fernandez R."/>
            <person name="Schuster S.C."/>
            <person name="Alonso-Blanco C."/>
            <person name="Roudier F."/>
            <person name="Carbonero P."/>
            <person name="Paz-Ares J."/>
            <person name="Davis S.J."/>
            <person name="Pecinka A."/>
            <person name="Quesneville H."/>
            <person name="Colot V."/>
            <person name="Lysak M.A."/>
            <person name="Weigel D."/>
            <person name="Coupland G."/>
            <person name="Schneeberger K."/>
        </authorList>
    </citation>
    <scope>NUCLEOTIDE SEQUENCE [LARGE SCALE GENOMIC DNA]</scope>
    <source>
        <strain evidence="3">cv. Pajares</strain>
    </source>
</reference>
<proteinExistence type="predicted"/>
<evidence type="ECO:0000313" key="3">
    <source>
        <dbReference type="Proteomes" id="UP000029120"/>
    </source>
</evidence>
<dbReference type="GO" id="GO:0034758">
    <property type="term" value="P:positive regulation of iron ion transport"/>
    <property type="evidence" value="ECO:0007669"/>
    <property type="project" value="EnsemblPlants"/>
</dbReference>
<name>A0A087GN13_ARAAL</name>
<dbReference type="GO" id="GO:0005634">
    <property type="term" value="C:nucleus"/>
    <property type="evidence" value="ECO:0007669"/>
    <property type="project" value="EnsemblPlants"/>
</dbReference>